<sequence length="144" mass="15624">MQNDTEGTHSTIHTPQVSAIESSTEATMPTFALNVIDDGSFGTLVRECCVLVTLPIHGNRIAVVVALDLGGLRTISRTRSLIPCVAWRTRDPRGIAVDGRMDGEPAQYLDSLELPDCVADMLPKPFRIDSAALLIEAAKEVRHD</sequence>
<evidence type="ECO:0000313" key="3">
    <source>
        <dbReference type="EMBL" id="MCD8473198.1"/>
    </source>
</evidence>
<dbReference type="EMBL" id="JDSQ01000018">
    <property type="protein sequence ID" value="EWS77569.1"/>
    <property type="molecule type" value="Genomic_DNA"/>
</dbReference>
<dbReference type="OrthoDB" id="9916841at2"/>
<reference evidence="2 4" key="1">
    <citation type="journal article" date="2014" name="Genome Announc.">
        <title>Draft Genome Sequence of Xylella fastidiosa Pear Leaf Scorch Strain in Taiwan.</title>
        <authorList>
            <person name="Su C.C."/>
            <person name="Deng W.L."/>
            <person name="Jan F.J."/>
            <person name="Chang C.J."/>
            <person name="Huang H."/>
            <person name="Chen J."/>
        </authorList>
    </citation>
    <scope>NUCLEOTIDE SEQUENCE [LARGE SCALE GENOMIC DNA]</scope>
    <source>
        <strain evidence="2 4">PLS229</strain>
    </source>
</reference>
<name>Z9JHE3_9GAMM</name>
<accession>Z9JHE3</accession>
<dbReference type="AlphaFoldDB" id="Z9JHE3"/>
<dbReference type="GeneID" id="68900086"/>
<evidence type="ECO:0000313" key="4">
    <source>
        <dbReference type="Proteomes" id="UP000020406"/>
    </source>
</evidence>
<comment type="caution">
    <text evidence="2">The sequence shown here is derived from an EMBL/GenBank/DDBJ whole genome shotgun (WGS) entry which is preliminary data.</text>
</comment>
<dbReference type="PATRIC" id="fig|1444770.3.peg.2415"/>
<evidence type="ECO:0000256" key="1">
    <source>
        <dbReference type="SAM" id="MobiDB-lite"/>
    </source>
</evidence>
<dbReference type="Proteomes" id="UP000020406">
    <property type="component" value="Unassembled WGS sequence"/>
</dbReference>
<dbReference type="KEGG" id="xtw:AB672_02190"/>
<dbReference type="RefSeq" id="WP_038272009.1">
    <property type="nucleotide sequence ID" value="NZ_CP053627.1"/>
</dbReference>
<proteinExistence type="predicted"/>
<gene>
    <name evidence="2" type="ORF">AF72_10170</name>
    <name evidence="3" type="ORF">LPH55_06945</name>
</gene>
<dbReference type="Proteomes" id="UP001430701">
    <property type="component" value="Unassembled WGS sequence"/>
</dbReference>
<organism evidence="2 4">
    <name type="scientific">Xylella taiwanensis</name>
    <dbReference type="NCBI Taxonomy" id="1444770"/>
    <lineage>
        <taxon>Bacteria</taxon>
        <taxon>Pseudomonadati</taxon>
        <taxon>Pseudomonadota</taxon>
        <taxon>Gammaproteobacteria</taxon>
        <taxon>Lysobacterales</taxon>
        <taxon>Lysobacteraceae</taxon>
        <taxon>Xylella</taxon>
    </lineage>
</organism>
<reference evidence="3" key="2">
    <citation type="submission" date="2021-11" db="EMBL/GenBank/DDBJ databases">
        <title>Genome sequence of Xylella taiwanensis PLS432.</title>
        <authorList>
            <person name="Weng L.-W."/>
            <person name="Su C.-C."/>
            <person name="Tsai C.-W."/>
            <person name="Kuo C.-H."/>
        </authorList>
    </citation>
    <scope>NUCLEOTIDE SEQUENCE</scope>
    <source>
        <strain evidence="3">PLS432</strain>
    </source>
</reference>
<keyword evidence="5" id="KW-1185">Reference proteome</keyword>
<feature type="region of interest" description="Disordered" evidence="1">
    <location>
        <begin position="1"/>
        <end position="20"/>
    </location>
</feature>
<evidence type="ECO:0000313" key="2">
    <source>
        <dbReference type="EMBL" id="EWS77569.1"/>
    </source>
</evidence>
<evidence type="ECO:0000313" key="5">
    <source>
        <dbReference type="Proteomes" id="UP001430701"/>
    </source>
</evidence>
<dbReference type="EMBL" id="JAJPPU010000002">
    <property type="protein sequence ID" value="MCD8473198.1"/>
    <property type="molecule type" value="Genomic_DNA"/>
</dbReference>
<dbReference type="STRING" id="1444770.AF72_10170"/>
<protein>
    <submittedName>
        <fullName evidence="2">Uncharacterized protein</fullName>
    </submittedName>
</protein>